<protein>
    <recommendedName>
        <fullName evidence="3">DUF3450 domain-containing protein</fullName>
    </recommendedName>
</protein>
<keyword evidence="1" id="KW-0175">Coiled coil</keyword>
<sequence length="258" mass="29489">MKNVQVSRLSMLLVGLSLTVMTVSPGATVINDIFKVAEQINAQAKISQVKIDATTEQTRELYADYKVVLKEIEGLQVYNRQLERQIAVQEREMRELAASIDRVTEVERQVMPLMLRMIEGIDQFVGLDIPFRIDERRERIERLRTIMDRADVAVSEKFSQVLGAYQIENEYGRTLEAYSDTITLNGSDIIVDLLKVGRVALVWQSKDREITGWWNRQSKRYEEIDESDYATSVSRGIKMARKQLTAGLFAVPVIAPES</sequence>
<accession>A0A381UKL4</accession>
<dbReference type="EMBL" id="UINC01006633">
    <property type="protein sequence ID" value="SVA28715.1"/>
    <property type="molecule type" value="Genomic_DNA"/>
</dbReference>
<reference evidence="2" key="1">
    <citation type="submission" date="2018-05" db="EMBL/GenBank/DDBJ databases">
        <authorList>
            <person name="Lanie J.A."/>
            <person name="Ng W.-L."/>
            <person name="Kazmierczak K.M."/>
            <person name="Andrzejewski T.M."/>
            <person name="Davidsen T.M."/>
            <person name="Wayne K.J."/>
            <person name="Tettelin H."/>
            <person name="Glass J.I."/>
            <person name="Rusch D."/>
            <person name="Podicherti R."/>
            <person name="Tsui H.-C.T."/>
            <person name="Winkler M.E."/>
        </authorList>
    </citation>
    <scope>NUCLEOTIDE SEQUENCE</scope>
</reference>
<name>A0A381UKL4_9ZZZZ</name>
<organism evidence="2">
    <name type="scientific">marine metagenome</name>
    <dbReference type="NCBI Taxonomy" id="408172"/>
    <lineage>
        <taxon>unclassified sequences</taxon>
        <taxon>metagenomes</taxon>
        <taxon>ecological metagenomes</taxon>
    </lineage>
</organism>
<evidence type="ECO:0000313" key="2">
    <source>
        <dbReference type="EMBL" id="SVA28715.1"/>
    </source>
</evidence>
<dbReference type="Pfam" id="PF11932">
    <property type="entry name" value="DUF3450"/>
    <property type="match status" value="1"/>
</dbReference>
<gene>
    <name evidence="2" type="ORF">METZ01_LOCUS81569</name>
</gene>
<feature type="coiled-coil region" evidence="1">
    <location>
        <begin position="72"/>
        <end position="106"/>
    </location>
</feature>
<dbReference type="AlphaFoldDB" id="A0A381UKL4"/>
<evidence type="ECO:0000256" key="1">
    <source>
        <dbReference type="SAM" id="Coils"/>
    </source>
</evidence>
<evidence type="ECO:0008006" key="3">
    <source>
        <dbReference type="Google" id="ProtNLM"/>
    </source>
</evidence>
<dbReference type="InterPro" id="IPR016866">
    <property type="entry name" value="UCP028069"/>
</dbReference>
<dbReference type="PIRSF" id="PIRSF028069">
    <property type="entry name" value="UCP028069"/>
    <property type="match status" value="1"/>
</dbReference>
<proteinExistence type="predicted"/>